<evidence type="ECO:0000313" key="6">
    <source>
        <dbReference type="EMBL" id="GGD38498.1"/>
    </source>
</evidence>
<dbReference type="InterPro" id="IPR036909">
    <property type="entry name" value="Cyt_c-like_dom_sf"/>
</dbReference>
<dbReference type="RefSeq" id="WP_229738216.1">
    <property type="nucleotide sequence ID" value="NZ_BMGI01000003.1"/>
</dbReference>
<keyword evidence="2 4" id="KW-0479">Metal-binding</keyword>
<organism evidence="6 7">
    <name type="scientific">Sinisalibacter lacisalsi</name>
    <dbReference type="NCBI Taxonomy" id="1526570"/>
    <lineage>
        <taxon>Bacteria</taxon>
        <taxon>Pseudomonadati</taxon>
        <taxon>Pseudomonadota</taxon>
        <taxon>Alphaproteobacteria</taxon>
        <taxon>Rhodobacterales</taxon>
        <taxon>Roseobacteraceae</taxon>
        <taxon>Sinisalibacter</taxon>
    </lineage>
</organism>
<evidence type="ECO:0000256" key="2">
    <source>
        <dbReference type="ARBA" id="ARBA00022723"/>
    </source>
</evidence>
<gene>
    <name evidence="6" type="ORF">GCM10011358_22900</name>
</gene>
<evidence type="ECO:0000256" key="4">
    <source>
        <dbReference type="PROSITE-ProRule" id="PRU00433"/>
    </source>
</evidence>
<dbReference type="Proteomes" id="UP000617355">
    <property type="component" value="Unassembled WGS sequence"/>
</dbReference>
<evidence type="ECO:0000313" key="7">
    <source>
        <dbReference type="Proteomes" id="UP000617355"/>
    </source>
</evidence>
<accession>A0ABQ1QNV2</accession>
<evidence type="ECO:0000256" key="3">
    <source>
        <dbReference type="ARBA" id="ARBA00023004"/>
    </source>
</evidence>
<feature type="domain" description="Cytochrome c" evidence="5">
    <location>
        <begin position="18"/>
        <end position="127"/>
    </location>
</feature>
<protein>
    <submittedName>
        <fullName evidence="6">Cytochrome c</fullName>
    </submittedName>
</protein>
<keyword evidence="3 4" id="KW-0408">Iron</keyword>
<name>A0ABQ1QNV2_9RHOB</name>
<keyword evidence="1 4" id="KW-0349">Heme</keyword>
<dbReference type="Pfam" id="PF13442">
    <property type="entry name" value="Cytochrome_CBB3"/>
    <property type="match status" value="1"/>
</dbReference>
<comment type="caution">
    <text evidence="6">The sequence shown here is derived from an EMBL/GenBank/DDBJ whole genome shotgun (WGS) entry which is preliminary data.</text>
</comment>
<dbReference type="PROSITE" id="PS51007">
    <property type="entry name" value="CYTC"/>
    <property type="match status" value="1"/>
</dbReference>
<dbReference type="Gene3D" id="1.10.760.10">
    <property type="entry name" value="Cytochrome c-like domain"/>
    <property type="match status" value="1"/>
</dbReference>
<dbReference type="EMBL" id="BMGI01000003">
    <property type="protein sequence ID" value="GGD38498.1"/>
    <property type="molecule type" value="Genomic_DNA"/>
</dbReference>
<evidence type="ECO:0000256" key="1">
    <source>
        <dbReference type="ARBA" id="ARBA00022617"/>
    </source>
</evidence>
<sequence length="127" mass="13349">MKLRAAFLGILALAACEEEPLTGAGLYAAYCASCHGADARGGSVPIDGVVAPDLTLLAKNNGGVYPAVYVMSTIDGYDRERTHGVMPVFGGLLEEPIETWVDPDGVATPTPRALILLNEYLTGQQVE</sequence>
<reference evidence="7" key="1">
    <citation type="journal article" date="2019" name="Int. J. Syst. Evol. Microbiol.">
        <title>The Global Catalogue of Microorganisms (GCM) 10K type strain sequencing project: providing services to taxonomists for standard genome sequencing and annotation.</title>
        <authorList>
            <consortium name="The Broad Institute Genomics Platform"/>
            <consortium name="The Broad Institute Genome Sequencing Center for Infectious Disease"/>
            <person name="Wu L."/>
            <person name="Ma J."/>
        </authorList>
    </citation>
    <scope>NUCLEOTIDE SEQUENCE [LARGE SCALE GENOMIC DNA]</scope>
    <source>
        <strain evidence="7">CGMCC 1.12922</strain>
    </source>
</reference>
<dbReference type="InterPro" id="IPR009056">
    <property type="entry name" value="Cyt_c-like_dom"/>
</dbReference>
<keyword evidence="7" id="KW-1185">Reference proteome</keyword>
<evidence type="ECO:0000259" key="5">
    <source>
        <dbReference type="PROSITE" id="PS51007"/>
    </source>
</evidence>
<dbReference type="PROSITE" id="PS51257">
    <property type="entry name" value="PROKAR_LIPOPROTEIN"/>
    <property type="match status" value="1"/>
</dbReference>
<dbReference type="SUPFAM" id="SSF46626">
    <property type="entry name" value="Cytochrome c"/>
    <property type="match status" value="1"/>
</dbReference>
<proteinExistence type="predicted"/>